<name>A0A1W2H6M8_9BACT</name>
<reference evidence="4" key="1">
    <citation type="submission" date="2017-04" db="EMBL/GenBank/DDBJ databases">
        <authorList>
            <person name="Varghese N."/>
            <person name="Submissions S."/>
        </authorList>
    </citation>
    <scope>NUCLEOTIDE SEQUENCE [LARGE SCALE GENOMIC DNA]</scope>
    <source>
        <strain evidence="4">DSM 16537</strain>
    </source>
</reference>
<organism evidence="3 4">
    <name type="scientific">Aquiflexum balticum DSM 16537</name>
    <dbReference type="NCBI Taxonomy" id="758820"/>
    <lineage>
        <taxon>Bacteria</taxon>
        <taxon>Pseudomonadati</taxon>
        <taxon>Bacteroidota</taxon>
        <taxon>Cytophagia</taxon>
        <taxon>Cytophagales</taxon>
        <taxon>Cyclobacteriaceae</taxon>
        <taxon>Aquiflexum</taxon>
    </lineage>
</organism>
<dbReference type="AlphaFoldDB" id="A0A1W2H6M8"/>
<evidence type="ECO:0000313" key="4">
    <source>
        <dbReference type="Proteomes" id="UP000192333"/>
    </source>
</evidence>
<keyword evidence="2" id="KW-0472">Membrane</keyword>
<proteinExistence type="predicted"/>
<protein>
    <recommendedName>
        <fullName evidence="5">Protein TonB, links inner and outer membranes</fullName>
    </recommendedName>
</protein>
<keyword evidence="2" id="KW-1133">Transmembrane helix</keyword>
<gene>
    <name evidence="3" type="ORF">SAMN00777080_3131</name>
</gene>
<feature type="compositionally biased region" description="Low complexity" evidence="1">
    <location>
        <begin position="100"/>
        <end position="115"/>
    </location>
</feature>
<sequence>MQIWETESQEAENKRKALIITIIVNILVLLAIFFIVVWREQVPPLPKYGMELNLGFTDTGSGNNQTTAPPSETQTANTEAPAPGDQSPKPVEATVPVTQPKTEAAKPATSKAKPTVEALSKTPSPVKASEKPTPAVKDPSPAKKETAPVTQPSVSEAEKTTTKAEEKPKIDQRAIFGAGGTTGSGSKPAAGSAQGSSTQKGDEGKPTGTVDGRAIMGSGSGEGVPGPASGYNLELAGWDFASRPNIRDNVSTRNGKIVFRITVDDAGKIVQAVPLEYNVSNEVLAYYRTVINQINFKRQGGAATADYSQGKITFIIKVD</sequence>
<feature type="region of interest" description="Disordered" evidence="1">
    <location>
        <begin position="59"/>
        <end position="226"/>
    </location>
</feature>
<evidence type="ECO:0000256" key="2">
    <source>
        <dbReference type="SAM" id="Phobius"/>
    </source>
</evidence>
<dbReference type="Proteomes" id="UP000192333">
    <property type="component" value="Chromosome I"/>
</dbReference>
<keyword evidence="2" id="KW-0812">Transmembrane</keyword>
<dbReference type="STRING" id="758820.SAMN00777080_3131"/>
<feature type="compositionally biased region" description="Basic and acidic residues" evidence="1">
    <location>
        <begin position="156"/>
        <end position="172"/>
    </location>
</feature>
<evidence type="ECO:0000256" key="1">
    <source>
        <dbReference type="SAM" id="MobiDB-lite"/>
    </source>
</evidence>
<keyword evidence="4" id="KW-1185">Reference proteome</keyword>
<feature type="compositionally biased region" description="Polar residues" evidence="1">
    <location>
        <begin position="59"/>
        <end position="78"/>
    </location>
</feature>
<evidence type="ECO:0000313" key="3">
    <source>
        <dbReference type="EMBL" id="SMD44509.1"/>
    </source>
</evidence>
<evidence type="ECO:0008006" key="5">
    <source>
        <dbReference type="Google" id="ProtNLM"/>
    </source>
</evidence>
<accession>A0A1W2H6M8</accession>
<dbReference type="RefSeq" id="WP_084121280.1">
    <property type="nucleotide sequence ID" value="NZ_LT838813.1"/>
</dbReference>
<dbReference type="EMBL" id="LT838813">
    <property type="protein sequence ID" value="SMD44509.1"/>
    <property type="molecule type" value="Genomic_DNA"/>
</dbReference>
<dbReference type="OrthoDB" id="979886at2"/>
<feature type="transmembrane region" description="Helical" evidence="2">
    <location>
        <begin position="17"/>
        <end position="38"/>
    </location>
</feature>